<feature type="domain" description="vWA-MoxR associated protein C-terminal" evidence="4">
    <location>
        <begin position="257"/>
        <end position="476"/>
    </location>
</feature>
<feature type="region of interest" description="Disordered" evidence="1">
    <location>
        <begin position="1"/>
        <end position="26"/>
    </location>
</feature>
<dbReference type="InterPro" id="IPR045555">
    <property type="entry name" value="VMAP-M0"/>
</dbReference>
<evidence type="ECO:0000259" key="4">
    <source>
        <dbReference type="Pfam" id="PF20028"/>
    </source>
</evidence>
<feature type="domain" description="Effector-associated" evidence="3">
    <location>
        <begin position="37"/>
        <end position="114"/>
    </location>
</feature>
<dbReference type="Pfam" id="PF19956">
    <property type="entry name" value="EAD2"/>
    <property type="match status" value="1"/>
</dbReference>
<dbReference type="Pfam" id="PF19916">
    <property type="entry name" value="VMAP-M0"/>
    <property type="match status" value="1"/>
</dbReference>
<dbReference type="AlphaFoldDB" id="A0AAE7CQ54"/>
<dbReference type="InterPro" id="IPR045450">
    <property type="entry name" value="VMAP_C"/>
</dbReference>
<dbReference type="Pfam" id="PF20028">
    <property type="entry name" value="VMAP-C"/>
    <property type="match status" value="1"/>
</dbReference>
<evidence type="ECO:0000256" key="1">
    <source>
        <dbReference type="SAM" id="MobiDB-lite"/>
    </source>
</evidence>
<dbReference type="Proteomes" id="UP000502504">
    <property type="component" value="Chromosome"/>
</dbReference>
<evidence type="ECO:0000313" key="6">
    <source>
        <dbReference type="Proteomes" id="UP000502504"/>
    </source>
</evidence>
<sequence length="485" mass="52977">MSELPGFPWQGDVSRRGRPTRPPLSDTTRVRTALLELLADDPSVVRTTHVWLDDLEQVLQRPLPVGGDVSGPEALRTVVDTCLSEPFGLRTLEQAVTATAGSSETARALAQLADEWQGLELLPGADWSALRALLGDLESPALPALGRQAAGGRIDGLPGHCVTAWSAFLYLLGLNVPASGLPPAAEFLLLLAEDDQFVRTHGERGTRVLGSWLDSWARAWSLEEELDHARRLAHRAEGARAERLLMVQLAPDLLESDRYTLSRWVGSGHDLVPGDEQSVTADEVASAVAGVIADEVRATEALGAVELILPLALLNLPADLMRRDDVTGIGMRDRPVVVRSLERLRNRASHRRWMERWNRLSASEATSSVRWNRLDEGVEGYQLYGALTSDAGLVGCVLSTPPGAGSPRGQREARAALQLGFPILLWDIEDCSRPDFRAAAEELLSPGRLADLPDRLLDLRRRSPAGARLVLLWDDPYRQPVWSGL</sequence>
<evidence type="ECO:0000259" key="3">
    <source>
        <dbReference type="Pfam" id="PF19956"/>
    </source>
</evidence>
<name>A0AAE7CQ54_STRAT</name>
<evidence type="ECO:0000259" key="2">
    <source>
        <dbReference type="Pfam" id="PF19916"/>
    </source>
</evidence>
<dbReference type="RefSeq" id="WP_143648522.1">
    <property type="nucleotide sequence ID" value="NZ_CM007717.1"/>
</dbReference>
<gene>
    <name evidence="5" type="ORF">HCX60_36630</name>
</gene>
<proteinExistence type="predicted"/>
<protein>
    <submittedName>
        <fullName evidence="5">Uncharacterized protein</fullName>
    </submittedName>
</protein>
<dbReference type="EMBL" id="CP050692">
    <property type="protein sequence ID" value="QIT48368.1"/>
    <property type="molecule type" value="Genomic_DNA"/>
</dbReference>
<organism evidence="5 6">
    <name type="scientific">Streptomyces antibioticus</name>
    <dbReference type="NCBI Taxonomy" id="1890"/>
    <lineage>
        <taxon>Bacteria</taxon>
        <taxon>Bacillati</taxon>
        <taxon>Actinomycetota</taxon>
        <taxon>Actinomycetes</taxon>
        <taxon>Kitasatosporales</taxon>
        <taxon>Streptomycetaceae</taxon>
        <taxon>Streptomyces</taxon>
    </lineage>
</organism>
<dbReference type="InterPro" id="IPR045431">
    <property type="entry name" value="EAD2"/>
</dbReference>
<reference evidence="5 6" key="1">
    <citation type="submission" date="2020-03" db="EMBL/GenBank/DDBJ databases">
        <title>Is there a link between lipid content and antibiotic production in Streptomyces?</title>
        <authorList>
            <person name="David M."/>
            <person name="Lejeune C."/>
            <person name="Abreu S."/>
            <person name="Thibessard A."/>
            <person name="Leblond P."/>
            <person name="Chaminade P."/>
            <person name="Virolle M.-J."/>
        </authorList>
    </citation>
    <scope>NUCLEOTIDE SEQUENCE [LARGE SCALE GENOMIC DNA]</scope>
    <source>
        <strain evidence="5 6">DSM 41481</strain>
    </source>
</reference>
<accession>A0AAE7CQ54</accession>
<feature type="domain" description="vWA-MoxR associated protein middle region 0" evidence="2">
    <location>
        <begin position="122"/>
        <end position="231"/>
    </location>
</feature>
<evidence type="ECO:0000313" key="5">
    <source>
        <dbReference type="EMBL" id="QIT48368.1"/>
    </source>
</evidence>